<comment type="caution">
    <text evidence="2">The sequence shown here is derived from an EMBL/GenBank/DDBJ whole genome shotgun (WGS) entry which is preliminary data.</text>
</comment>
<dbReference type="EMBL" id="JACEHE010000024">
    <property type="protein sequence ID" value="MBA2950109.1"/>
    <property type="molecule type" value="Genomic_DNA"/>
</dbReference>
<dbReference type="RefSeq" id="WP_181661034.1">
    <property type="nucleotide sequence ID" value="NZ_JACEHE010000024.1"/>
</dbReference>
<gene>
    <name evidence="2" type="ORF">H1D24_31005</name>
</gene>
<name>A0A7W0DTE2_9ACTN</name>
<dbReference type="AlphaFoldDB" id="A0A7W0DTE2"/>
<evidence type="ECO:0000256" key="1">
    <source>
        <dbReference type="SAM" id="MobiDB-lite"/>
    </source>
</evidence>
<evidence type="ECO:0000313" key="3">
    <source>
        <dbReference type="Proteomes" id="UP000545761"/>
    </source>
</evidence>
<evidence type="ECO:0000313" key="2">
    <source>
        <dbReference type="EMBL" id="MBA2950109.1"/>
    </source>
</evidence>
<dbReference type="Proteomes" id="UP000545761">
    <property type="component" value="Unassembled WGS sequence"/>
</dbReference>
<organism evidence="2 3">
    <name type="scientific">Streptomyces himalayensis subsp. himalayensis</name>
    <dbReference type="NCBI Taxonomy" id="2756131"/>
    <lineage>
        <taxon>Bacteria</taxon>
        <taxon>Bacillati</taxon>
        <taxon>Actinomycetota</taxon>
        <taxon>Actinomycetes</taxon>
        <taxon>Kitasatosporales</taxon>
        <taxon>Streptomycetaceae</taxon>
        <taxon>Streptomyces</taxon>
        <taxon>Streptomyces himalayensis</taxon>
    </lineage>
</organism>
<reference evidence="2 3" key="1">
    <citation type="submission" date="2020-07" db="EMBL/GenBank/DDBJ databases">
        <title>Streptomyces isolated from Indian soil.</title>
        <authorList>
            <person name="Mandal S."/>
            <person name="Maiti P.K."/>
        </authorList>
    </citation>
    <scope>NUCLEOTIDE SEQUENCE [LARGE SCALE GENOMIC DNA]</scope>
    <source>
        <strain evidence="2 3">PSKA28</strain>
    </source>
</reference>
<proteinExistence type="predicted"/>
<accession>A0A7W0DTE2</accession>
<sequence length="116" mass="12293">MSTTRSRARRRMRPCAWARVIVLLALLVGTSVTLTDPAGADAPLPLVAVVGEAGGESTHDSPESTLRLPTRHPTHLPDAPSVTRAGAVRARPWPRPGPAASYVPSALSLRCIVLRC</sequence>
<feature type="region of interest" description="Disordered" evidence="1">
    <location>
        <begin position="53"/>
        <end position="100"/>
    </location>
</feature>
<protein>
    <submittedName>
        <fullName evidence="2">Uncharacterized protein</fullName>
    </submittedName>
</protein>